<evidence type="ECO:0000256" key="7">
    <source>
        <dbReference type="SAM" id="Phobius"/>
    </source>
</evidence>
<dbReference type="PROSITE" id="PS00194">
    <property type="entry name" value="THIOREDOXIN_1"/>
    <property type="match status" value="1"/>
</dbReference>
<dbReference type="AlphaFoldDB" id="A0RTN3"/>
<dbReference type="InterPro" id="IPR017937">
    <property type="entry name" value="Thioredoxin_CS"/>
</dbReference>
<evidence type="ECO:0000313" key="9">
    <source>
        <dbReference type="EMBL" id="ABK76700.1"/>
    </source>
</evidence>
<dbReference type="SUPFAM" id="SSF52833">
    <property type="entry name" value="Thioredoxin-like"/>
    <property type="match status" value="1"/>
</dbReference>
<comment type="similarity">
    <text evidence="2">Belongs to the DsbD family.</text>
</comment>
<dbReference type="Proteomes" id="UP000000758">
    <property type="component" value="Chromosome"/>
</dbReference>
<dbReference type="Gene3D" id="3.40.30.10">
    <property type="entry name" value="Glutaredoxin"/>
    <property type="match status" value="1"/>
</dbReference>
<protein>
    <submittedName>
        <fullName evidence="9">Cytochrome c biogenesis protein</fullName>
    </submittedName>
</protein>
<dbReference type="PATRIC" id="fig|414004.10.peg.43"/>
<dbReference type="PANTHER" id="PTHR31272">
    <property type="entry name" value="CYTOCHROME C-TYPE BIOGENESIS PROTEIN HI_1454-RELATED"/>
    <property type="match status" value="1"/>
</dbReference>
<evidence type="ECO:0000256" key="3">
    <source>
        <dbReference type="ARBA" id="ARBA00022475"/>
    </source>
</evidence>
<comment type="subcellular location">
    <subcellularLocation>
        <location evidence="1">Cell membrane</location>
        <topology evidence="1">Multi-pass membrane protein</topology>
    </subcellularLocation>
</comment>
<dbReference type="HOGENOM" id="CLU_668358_0_0_2"/>
<dbReference type="InterPro" id="IPR036249">
    <property type="entry name" value="Thioredoxin-like_sf"/>
</dbReference>
<dbReference type="Pfam" id="PF02683">
    <property type="entry name" value="DsbD_TM"/>
    <property type="match status" value="1"/>
</dbReference>
<feature type="transmembrane region" description="Helical" evidence="7">
    <location>
        <begin position="265"/>
        <end position="290"/>
    </location>
</feature>
<proteinExistence type="inferred from homology"/>
<dbReference type="GO" id="GO:0016209">
    <property type="term" value="F:antioxidant activity"/>
    <property type="evidence" value="ECO:0007669"/>
    <property type="project" value="InterPro"/>
</dbReference>
<dbReference type="InterPro" id="IPR003834">
    <property type="entry name" value="Cyt_c_assmbl_TM_dom"/>
</dbReference>
<name>A0RTN3_CENSY</name>
<evidence type="ECO:0000256" key="6">
    <source>
        <dbReference type="ARBA" id="ARBA00023136"/>
    </source>
</evidence>
<dbReference type="EMBL" id="DP000238">
    <property type="protein sequence ID" value="ABK76700.1"/>
    <property type="molecule type" value="Genomic_DNA"/>
</dbReference>
<accession>A0RTN3</accession>
<feature type="transmembrane region" description="Helical" evidence="7">
    <location>
        <begin position="302"/>
        <end position="325"/>
    </location>
</feature>
<evidence type="ECO:0000256" key="2">
    <source>
        <dbReference type="ARBA" id="ARBA00006143"/>
    </source>
</evidence>
<dbReference type="GO" id="GO:0017004">
    <property type="term" value="P:cytochrome complex assembly"/>
    <property type="evidence" value="ECO:0007669"/>
    <property type="project" value="InterPro"/>
</dbReference>
<dbReference type="InterPro" id="IPR013766">
    <property type="entry name" value="Thioredoxin_domain"/>
</dbReference>
<keyword evidence="6 7" id="KW-0472">Membrane</keyword>
<keyword evidence="5 7" id="KW-1133">Transmembrane helix</keyword>
<feature type="transmembrane region" description="Helical" evidence="7">
    <location>
        <begin position="221"/>
        <end position="244"/>
    </location>
</feature>
<keyword evidence="10" id="KW-1185">Reference proteome</keyword>
<dbReference type="PROSITE" id="PS51352">
    <property type="entry name" value="THIOREDOXIN_2"/>
    <property type="match status" value="1"/>
</dbReference>
<dbReference type="Pfam" id="PF00578">
    <property type="entry name" value="AhpC-TSA"/>
    <property type="match status" value="1"/>
</dbReference>
<dbReference type="PANTHER" id="PTHR31272:SF4">
    <property type="entry name" value="CYTOCHROME C-TYPE BIOGENESIS PROTEIN HI_1454-RELATED"/>
    <property type="match status" value="1"/>
</dbReference>
<gene>
    <name evidence="9" type="ordered locus">CENSYa_0051</name>
</gene>
<evidence type="ECO:0000313" key="10">
    <source>
        <dbReference type="Proteomes" id="UP000000758"/>
    </source>
</evidence>
<organism evidence="9 10">
    <name type="scientific">Cenarchaeum symbiosum (strain A)</name>
    <dbReference type="NCBI Taxonomy" id="414004"/>
    <lineage>
        <taxon>Archaea</taxon>
        <taxon>Nitrososphaerota</taxon>
        <taxon>Candidatus Cenarchaeales</taxon>
        <taxon>Candidatus Cenarchaeaceae</taxon>
        <taxon>Candidatus Cenarchaeum</taxon>
    </lineage>
</organism>
<feature type="domain" description="Thioredoxin" evidence="8">
    <location>
        <begin position="1"/>
        <end position="112"/>
    </location>
</feature>
<evidence type="ECO:0000259" key="8">
    <source>
        <dbReference type="PROSITE" id="PS51352"/>
    </source>
</evidence>
<feature type="transmembrane region" description="Helical" evidence="7">
    <location>
        <begin position="346"/>
        <end position="368"/>
    </location>
</feature>
<dbReference type="KEGG" id="csy:CENSYa_0051"/>
<keyword evidence="4 7" id="KW-0812">Transmembrane</keyword>
<dbReference type="GO" id="GO:0005886">
    <property type="term" value="C:plasma membrane"/>
    <property type="evidence" value="ECO:0007669"/>
    <property type="project" value="UniProtKB-SubCell"/>
</dbReference>
<dbReference type="GO" id="GO:0016491">
    <property type="term" value="F:oxidoreductase activity"/>
    <property type="evidence" value="ECO:0007669"/>
    <property type="project" value="InterPro"/>
</dbReference>
<keyword evidence="3" id="KW-1003">Cell membrane</keyword>
<feature type="transmembrane region" description="Helical" evidence="7">
    <location>
        <begin position="194"/>
        <end position="215"/>
    </location>
</feature>
<dbReference type="EnsemblBacteria" id="ABK76700">
    <property type="protein sequence ID" value="ABK76700"/>
    <property type="gene ID" value="CENSYa_0051"/>
</dbReference>
<evidence type="ECO:0000256" key="5">
    <source>
        <dbReference type="ARBA" id="ARBA00022989"/>
    </source>
</evidence>
<dbReference type="STRING" id="414004.CENSYa_0051"/>
<dbReference type="InterPro" id="IPR051790">
    <property type="entry name" value="Cytochrome_c-biogenesis_DsbD"/>
</dbReference>
<evidence type="ECO:0000256" key="4">
    <source>
        <dbReference type="ARBA" id="ARBA00022692"/>
    </source>
</evidence>
<evidence type="ECO:0000256" key="1">
    <source>
        <dbReference type="ARBA" id="ARBA00004651"/>
    </source>
</evidence>
<sequence>MINVWATWCEPCRRELPYLQSLHEQYSDDGLVMIGTSIDTSGKDRQVANYAREVGMTYEIWRDINDKATFAFRMIGVPETVLLDADGSIIQQWKGPIEPGMGVEETIEAALGIAPAGVIESGSVGISEAEVIGLAVAFSAGLLSFLSPCVLPLVPAYATFITGMSLKELSSGRTNTGGGAQSRLRVRTVALTRGSLFVLGFSVVFVSLGIAVSYVSSLFDAAMWIERIGGIAIIIFGLHLLGVFRIRRLNMEKRFDLSGRSTRNAGSFLVGMGFGAGWTPCIGPILAGILTLAATSSGAGSGALLLTVYSAGLAIPFILSALAINQFLVFFKRIRKWMGWIERASGILLIGIGALLLTGSLSALTAAFNDTLVPGMTVDSG</sequence>
<reference evidence="9 10" key="1">
    <citation type="journal article" date="2006" name="Proc. Natl. Acad. Sci. U.S.A.">
        <title>Genomic analysis of the uncultivated marine crenarchaeote Cenarchaeum symbiosum.</title>
        <authorList>
            <person name="Hallam S.J."/>
            <person name="Konstantinidis K.T."/>
            <person name="Putnam N."/>
            <person name="Schleper C."/>
            <person name="Watanabe Y."/>
            <person name="Sugahara J."/>
            <person name="Preston C."/>
            <person name="de la Torre J."/>
            <person name="Richardson P.M."/>
            <person name="DeLong E.F."/>
        </authorList>
    </citation>
    <scope>NUCLEOTIDE SEQUENCE [LARGE SCALE GENOMIC DNA]</scope>
    <source>
        <strain evidence="10">A</strain>
    </source>
</reference>
<dbReference type="InterPro" id="IPR000866">
    <property type="entry name" value="AhpC/TSA"/>
</dbReference>
<dbReference type="CDD" id="cd02966">
    <property type="entry name" value="TlpA_like_family"/>
    <property type="match status" value="1"/>
</dbReference>